<dbReference type="Pfam" id="PF16198">
    <property type="entry name" value="TruB_C_2"/>
    <property type="match status" value="1"/>
</dbReference>
<dbReference type="InterPro" id="IPR020103">
    <property type="entry name" value="PsdUridine_synth_cat_dom_sf"/>
</dbReference>
<dbReference type="EC" id="5.4.99.25" evidence="5"/>
<evidence type="ECO:0000259" key="7">
    <source>
        <dbReference type="Pfam" id="PF16198"/>
    </source>
</evidence>
<evidence type="ECO:0000256" key="5">
    <source>
        <dbReference type="HAMAP-Rule" id="MF_01080"/>
    </source>
</evidence>
<organism evidence="8 9">
    <name type="scientific">Thermosulfuriphilus ammonigenes</name>
    <dbReference type="NCBI Taxonomy" id="1936021"/>
    <lineage>
        <taxon>Bacteria</taxon>
        <taxon>Pseudomonadati</taxon>
        <taxon>Thermodesulfobacteriota</taxon>
        <taxon>Thermodesulfobacteria</taxon>
        <taxon>Thermodesulfobacteriales</taxon>
        <taxon>Thermodesulfobacteriaceae</taxon>
        <taxon>Thermosulfuriphilus</taxon>
    </lineage>
</organism>
<dbReference type="Proteomes" id="UP000502179">
    <property type="component" value="Chromosome"/>
</dbReference>
<feature type="domain" description="Pseudouridine synthase II N-terminal" evidence="6">
    <location>
        <begin position="23"/>
        <end position="171"/>
    </location>
</feature>
<evidence type="ECO:0000256" key="3">
    <source>
        <dbReference type="ARBA" id="ARBA00022694"/>
    </source>
</evidence>
<comment type="catalytic activity">
    <reaction evidence="1 5">
        <text>uridine(55) in tRNA = pseudouridine(55) in tRNA</text>
        <dbReference type="Rhea" id="RHEA:42532"/>
        <dbReference type="Rhea" id="RHEA-COMP:10101"/>
        <dbReference type="Rhea" id="RHEA-COMP:10102"/>
        <dbReference type="ChEBI" id="CHEBI:65314"/>
        <dbReference type="ChEBI" id="CHEBI:65315"/>
        <dbReference type="EC" id="5.4.99.25"/>
    </reaction>
</comment>
<dbReference type="GO" id="GO:0160148">
    <property type="term" value="F:tRNA pseudouridine(55) synthase activity"/>
    <property type="evidence" value="ECO:0007669"/>
    <property type="project" value="UniProtKB-EC"/>
</dbReference>
<reference evidence="8 9" key="1">
    <citation type="submission" date="2020-02" db="EMBL/GenBank/DDBJ databases">
        <title>Genome analysis of Thermosulfuriphilus ammonigenes ST65T, an anaerobic thermophilic chemolithoautotrophic bacterium isolated from a deep-sea hydrothermal vent.</title>
        <authorList>
            <person name="Slobodkina G."/>
            <person name="Allioux M."/>
            <person name="Merkel A."/>
            <person name="Alain K."/>
            <person name="Jebbar M."/>
            <person name="Slobodkin A."/>
        </authorList>
    </citation>
    <scope>NUCLEOTIDE SEQUENCE [LARGE SCALE GENOMIC DNA]</scope>
    <source>
        <strain evidence="8 9">ST65</strain>
    </source>
</reference>
<gene>
    <name evidence="5 8" type="primary">truB</name>
    <name evidence="8" type="ORF">G4V39_04610</name>
</gene>
<keyword evidence="9" id="KW-1185">Reference proteome</keyword>
<dbReference type="PANTHER" id="PTHR13767">
    <property type="entry name" value="TRNA-PSEUDOURIDINE SYNTHASE"/>
    <property type="match status" value="1"/>
</dbReference>
<dbReference type="InterPro" id="IPR002501">
    <property type="entry name" value="PsdUridine_synth_N"/>
</dbReference>
<accession>A0A6G7PVQ8</accession>
<name>A0A6G7PVQ8_9BACT</name>
<dbReference type="PANTHER" id="PTHR13767:SF2">
    <property type="entry name" value="PSEUDOURIDYLATE SYNTHASE TRUB1"/>
    <property type="match status" value="1"/>
</dbReference>
<dbReference type="HAMAP" id="MF_01080">
    <property type="entry name" value="TruB_bact"/>
    <property type="match status" value="1"/>
</dbReference>
<dbReference type="SUPFAM" id="SSF55120">
    <property type="entry name" value="Pseudouridine synthase"/>
    <property type="match status" value="1"/>
</dbReference>
<dbReference type="RefSeq" id="WP_166031819.1">
    <property type="nucleotide sequence ID" value="NZ_CP048877.1"/>
</dbReference>
<feature type="active site" description="Nucleophile" evidence="5">
    <location>
        <position position="38"/>
    </location>
</feature>
<evidence type="ECO:0000313" key="8">
    <source>
        <dbReference type="EMBL" id="QIJ71601.1"/>
    </source>
</evidence>
<evidence type="ECO:0000256" key="2">
    <source>
        <dbReference type="ARBA" id="ARBA00005642"/>
    </source>
</evidence>
<dbReference type="KEGG" id="tav:G4V39_04610"/>
<sequence>MNGVLVVDKPEGMTSFKVVDLLKRKLRVKRAGHGGTLDPLATGVLPVCLGRATKIAQFILEGDKVYEGVMELGLETDTYDALGEVVARAEVPDLDLSRLKEVAQGFVGAIEQAPPPYSAAKHRGRPLYEYARKGAPVEKPPKRVEVLEFAILSYEKPFVYFRVTCTKGTYIRSLVHDLGRALGCGACLKGLRRIQKGPFTVSQAMGIKEILELAAEGRINEYLISISEALSFIPAVIIGEELARRIRHGFRPRAGLIWGLIRTQKVAKAPRVPWLRLVGQQGDLVAVIYYPEPTDSSEVELIRVFPPEG</sequence>
<dbReference type="GO" id="GO:1990481">
    <property type="term" value="P:mRNA pseudouridine synthesis"/>
    <property type="evidence" value="ECO:0007669"/>
    <property type="project" value="TreeGrafter"/>
</dbReference>
<dbReference type="CDD" id="cd02573">
    <property type="entry name" value="PseudoU_synth_EcTruB"/>
    <property type="match status" value="1"/>
</dbReference>
<dbReference type="InterPro" id="IPR014780">
    <property type="entry name" value="tRNA_psdUridine_synth_TruB"/>
</dbReference>
<comment type="similarity">
    <text evidence="2 5">Belongs to the pseudouridine synthase TruB family. Type 1 subfamily.</text>
</comment>
<comment type="function">
    <text evidence="5">Responsible for synthesis of pseudouridine from uracil-55 in the psi GC loop of transfer RNAs.</text>
</comment>
<dbReference type="GO" id="GO:0003723">
    <property type="term" value="F:RNA binding"/>
    <property type="evidence" value="ECO:0007669"/>
    <property type="project" value="InterPro"/>
</dbReference>
<dbReference type="Pfam" id="PF01509">
    <property type="entry name" value="TruB_N"/>
    <property type="match status" value="1"/>
</dbReference>
<keyword evidence="3 5" id="KW-0819">tRNA processing</keyword>
<evidence type="ECO:0000259" key="6">
    <source>
        <dbReference type="Pfam" id="PF01509"/>
    </source>
</evidence>
<feature type="domain" description="tRNA pseudouridylate synthase B C-terminal" evidence="7">
    <location>
        <begin position="172"/>
        <end position="216"/>
    </location>
</feature>
<protein>
    <recommendedName>
        <fullName evidence="5">tRNA pseudouridine synthase B</fullName>
        <ecNumber evidence="5">5.4.99.25</ecNumber>
    </recommendedName>
    <alternativeName>
        <fullName evidence="5">tRNA pseudouridine(55) synthase</fullName>
        <shortName evidence="5">Psi55 synthase</shortName>
    </alternativeName>
    <alternativeName>
        <fullName evidence="5">tRNA pseudouridylate synthase</fullName>
    </alternativeName>
    <alternativeName>
        <fullName evidence="5">tRNA-uridine isomerase</fullName>
    </alternativeName>
</protein>
<evidence type="ECO:0000256" key="4">
    <source>
        <dbReference type="ARBA" id="ARBA00023235"/>
    </source>
</evidence>
<dbReference type="AlphaFoldDB" id="A0A6G7PVQ8"/>
<dbReference type="NCBIfam" id="TIGR00431">
    <property type="entry name" value="TruB"/>
    <property type="match status" value="1"/>
</dbReference>
<keyword evidence="4 5" id="KW-0413">Isomerase</keyword>
<evidence type="ECO:0000256" key="1">
    <source>
        <dbReference type="ARBA" id="ARBA00000385"/>
    </source>
</evidence>
<proteinExistence type="inferred from homology"/>
<dbReference type="GO" id="GO:0031119">
    <property type="term" value="P:tRNA pseudouridine synthesis"/>
    <property type="evidence" value="ECO:0007669"/>
    <property type="project" value="UniProtKB-UniRule"/>
</dbReference>
<dbReference type="InterPro" id="IPR032819">
    <property type="entry name" value="TruB_C"/>
</dbReference>
<evidence type="ECO:0000313" key="9">
    <source>
        <dbReference type="Proteomes" id="UP000502179"/>
    </source>
</evidence>
<dbReference type="Gene3D" id="3.30.2350.10">
    <property type="entry name" value="Pseudouridine synthase"/>
    <property type="match status" value="1"/>
</dbReference>
<dbReference type="EMBL" id="CP048877">
    <property type="protein sequence ID" value="QIJ71601.1"/>
    <property type="molecule type" value="Genomic_DNA"/>
</dbReference>